<evidence type="ECO:0000256" key="7">
    <source>
        <dbReference type="SAM" id="Phobius"/>
    </source>
</evidence>
<dbReference type="Pfam" id="PF05977">
    <property type="entry name" value="MFS_3"/>
    <property type="match status" value="1"/>
</dbReference>
<evidence type="ECO:0000256" key="6">
    <source>
        <dbReference type="ARBA" id="ARBA00023136"/>
    </source>
</evidence>
<evidence type="ECO:0000256" key="4">
    <source>
        <dbReference type="ARBA" id="ARBA00022692"/>
    </source>
</evidence>
<dbReference type="PROSITE" id="PS50850">
    <property type="entry name" value="MFS"/>
    <property type="match status" value="1"/>
</dbReference>
<feature type="transmembrane region" description="Helical" evidence="7">
    <location>
        <begin position="238"/>
        <end position="259"/>
    </location>
</feature>
<feature type="transmembrane region" description="Helical" evidence="7">
    <location>
        <begin position="389"/>
        <end position="410"/>
    </location>
</feature>
<name>A0A7C4ENV3_9BACT</name>
<dbReference type="PANTHER" id="PTHR23513">
    <property type="entry name" value="INTEGRAL MEMBRANE EFFLUX PROTEIN-RELATED"/>
    <property type="match status" value="1"/>
</dbReference>
<evidence type="ECO:0000259" key="8">
    <source>
        <dbReference type="PROSITE" id="PS50850"/>
    </source>
</evidence>
<dbReference type="SUPFAM" id="SSF103473">
    <property type="entry name" value="MFS general substrate transporter"/>
    <property type="match status" value="1"/>
</dbReference>
<dbReference type="GO" id="GO:0022857">
    <property type="term" value="F:transmembrane transporter activity"/>
    <property type="evidence" value="ECO:0007669"/>
    <property type="project" value="InterPro"/>
</dbReference>
<feature type="transmembrane region" description="Helical" evidence="7">
    <location>
        <begin position="187"/>
        <end position="206"/>
    </location>
</feature>
<evidence type="ECO:0000313" key="9">
    <source>
        <dbReference type="EMBL" id="HGG93416.1"/>
    </source>
</evidence>
<keyword evidence="3" id="KW-1003">Cell membrane</keyword>
<evidence type="ECO:0000256" key="2">
    <source>
        <dbReference type="ARBA" id="ARBA00022448"/>
    </source>
</evidence>
<keyword evidence="2" id="KW-0813">Transport</keyword>
<feature type="transmembrane region" description="Helical" evidence="7">
    <location>
        <begin position="59"/>
        <end position="80"/>
    </location>
</feature>
<dbReference type="PANTHER" id="PTHR23513:SF11">
    <property type="entry name" value="STAPHYLOFERRIN A TRANSPORTER"/>
    <property type="match status" value="1"/>
</dbReference>
<dbReference type="CDD" id="cd06173">
    <property type="entry name" value="MFS_MefA_like"/>
    <property type="match status" value="1"/>
</dbReference>
<sequence>MTPTPPGPTHPLVSRSALFRSFRHRNYRLYFSGQLVSLTGTWMQSTAQGWLVYRLTGSSLALGMVGFATLLPVLIFGLFGGVLADRLPKRRLLIVSQVLAMVLATGLSLLTFSGQVQLWHVVCFAVCLGLVNAVELPTRHSFVVEMVGKEDLHNAIALNSSIFHLARVMGPLLAGALVGILGEAWCFAINAVSFLAVIWGLAAMRLEPGTTTPRQAGMREHLAEGLRYAGRTPLIRSILGLICVISLMGTSTMVLFPIFAGEVFQQGPQGLGMLTASSGLGSLLGALFMAGRARATGLGVIAVWGCAGLGTTLALFGQAPMMWLACCLLVPSGFSLMAVMASCNTMLQLAAPDAMRGRVMSLYTMLYMGMGPFAALAAGWLAHVLGAPVAVTVMGASCLAGALGPGRAMLRALAASSART</sequence>
<dbReference type="Gene3D" id="1.20.1250.20">
    <property type="entry name" value="MFS general substrate transporter like domains"/>
    <property type="match status" value="1"/>
</dbReference>
<keyword evidence="4 7" id="KW-0812">Transmembrane</keyword>
<keyword evidence="6 7" id="KW-0472">Membrane</keyword>
<evidence type="ECO:0000256" key="5">
    <source>
        <dbReference type="ARBA" id="ARBA00022989"/>
    </source>
</evidence>
<dbReference type="AlphaFoldDB" id="A0A7C4ENV3"/>
<reference evidence="9" key="1">
    <citation type="journal article" date="2020" name="mSystems">
        <title>Genome- and Community-Level Interaction Insights into Carbon Utilization and Element Cycling Functions of Hydrothermarchaeota in Hydrothermal Sediment.</title>
        <authorList>
            <person name="Zhou Z."/>
            <person name="Liu Y."/>
            <person name="Xu W."/>
            <person name="Pan J."/>
            <person name="Luo Z.H."/>
            <person name="Li M."/>
        </authorList>
    </citation>
    <scope>NUCLEOTIDE SEQUENCE [LARGE SCALE GENOMIC DNA]</scope>
    <source>
        <strain evidence="9">SpSt-413</strain>
    </source>
</reference>
<evidence type="ECO:0000256" key="1">
    <source>
        <dbReference type="ARBA" id="ARBA00004651"/>
    </source>
</evidence>
<feature type="transmembrane region" description="Helical" evidence="7">
    <location>
        <begin position="297"/>
        <end position="316"/>
    </location>
</feature>
<comment type="caution">
    <text evidence="9">The sequence shown here is derived from an EMBL/GenBank/DDBJ whole genome shotgun (WGS) entry which is preliminary data.</text>
</comment>
<feature type="domain" description="Major facilitator superfamily (MFS) profile" evidence="8">
    <location>
        <begin position="25"/>
        <end position="413"/>
    </location>
</feature>
<dbReference type="InterPro" id="IPR010290">
    <property type="entry name" value="TM_effector"/>
</dbReference>
<keyword evidence="5 7" id="KW-1133">Transmembrane helix</keyword>
<accession>A0A7C4ENV3</accession>
<feature type="transmembrane region" description="Helical" evidence="7">
    <location>
        <begin position="362"/>
        <end position="383"/>
    </location>
</feature>
<organism evidence="9">
    <name type="scientific">Fundidesulfovibrio putealis</name>
    <dbReference type="NCBI Taxonomy" id="270496"/>
    <lineage>
        <taxon>Bacteria</taxon>
        <taxon>Pseudomonadati</taxon>
        <taxon>Thermodesulfobacteriota</taxon>
        <taxon>Desulfovibrionia</taxon>
        <taxon>Desulfovibrionales</taxon>
        <taxon>Desulfovibrionaceae</taxon>
        <taxon>Fundidesulfovibrio</taxon>
    </lineage>
</organism>
<comment type="subcellular location">
    <subcellularLocation>
        <location evidence="1">Cell membrane</location>
        <topology evidence="1">Multi-pass membrane protein</topology>
    </subcellularLocation>
</comment>
<proteinExistence type="predicted"/>
<protein>
    <submittedName>
        <fullName evidence="9">MFS transporter</fullName>
    </submittedName>
</protein>
<feature type="transmembrane region" description="Helical" evidence="7">
    <location>
        <begin position="29"/>
        <end position="53"/>
    </location>
</feature>
<feature type="transmembrane region" description="Helical" evidence="7">
    <location>
        <begin position="92"/>
        <end position="112"/>
    </location>
</feature>
<feature type="transmembrane region" description="Helical" evidence="7">
    <location>
        <begin position="322"/>
        <end position="341"/>
    </location>
</feature>
<dbReference type="EMBL" id="DSRP01000748">
    <property type="protein sequence ID" value="HGG93416.1"/>
    <property type="molecule type" value="Genomic_DNA"/>
</dbReference>
<dbReference type="GO" id="GO:0005886">
    <property type="term" value="C:plasma membrane"/>
    <property type="evidence" value="ECO:0007669"/>
    <property type="project" value="UniProtKB-SubCell"/>
</dbReference>
<feature type="transmembrane region" description="Helical" evidence="7">
    <location>
        <begin position="271"/>
        <end position="290"/>
    </location>
</feature>
<gene>
    <name evidence="9" type="ORF">ENR59_10770</name>
</gene>
<evidence type="ECO:0000256" key="3">
    <source>
        <dbReference type="ARBA" id="ARBA00022475"/>
    </source>
</evidence>
<dbReference type="InterPro" id="IPR036259">
    <property type="entry name" value="MFS_trans_sf"/>
</dbReference>
<dbReference type="InterPro" id="IPR020846">
    <property type="entry name" value="MFS_dom"/>
</dbReference>